<dbReference type="InterPro" id="IPR000212">
    <property type="entry name" value="DNA_helicase_UvrD/REP"/>
</dbReference>
<dbReference type="PROSITE" id="PS50206">
    <property type="entry name" value="RHODANESE_3"/>
    <property type="match status" value="1"/>
</dbReference>
<feature type="binding site" evidence="9">
    <location>
        <begin position="302"/>
        <end position="309"/>
    </location>
    <ligand>
        <name>ATP</name>
        <dbReference type="ChEBI" id="CHEBI:30616"/>
    </ligand>
</feature>
<dbReference type="Gene3D" id="3.40.50.300">
    <property type="entry name" value="P-loop containing nucleotide triphosphate hydrolases"/>
    <property type="match status" value="2"/>
</dbReference>
<keyword evidence="1 9" id="KW-0547">Nucleotide-binding</keyword>
<proteinExistence type="predicted"/>
<dbReference type="RefSeq" id="WP_236119360.1">
    <property type="nucleotide sequence ID" value="NZ_JAKGSI010000004.1"/>
</dbReference>
<evidence type="ECO:0000256" key="2">
    <source>
        <dbReference type="ARBA" id="ARBA00022801"/>
    </source>
</evidence>
<dbReference type="SUPFAM" id="SSF52540">
    <property type="entry name" value="P-loop containing nucleoside triphosphate hydrolases"/>
    <property type="match status" value="1"/>
</dbReference>
<dbReference type="Pfam" id="PF13361">
    <property type="entry name" value="UvrD_C"/>
    <property type="match status" value="2"/>
</dbReference>
<reference evidence="13" key="1">
    <citation type="submission" date="2022-01" db="EMBL/GenBank/DDBJ databases">
        <title>Corynebacterium sp. nov isolated from isolated from the feces of the greater white-fronted geese (Anser albifrons) at Poyang Lake, PR China.</title>
        <authorList>
            <person name="Liu Q."/>
        </authorList>
    </citation>
    <scope>NUCLEOTIDE SEQUENCE</scope>
    <source>
        <strain evidence="13">JCM 32435</strain>
    </source>
</reference>
<protein>
    <recommendedName>
        <fullName evidence="7">DNA 3'-5' helicase</fullName>
        <ecNumber evidence="7">5.6.2.4</ecNumber>
    </recommendedName>
</protein>
<dbReference type="EMBL" id="JAKGSI010000004">
    <property type="protein sequence ID" value="MCF4007220.1"/>
    <property type="molecule type" value="Genomic_DNA"/>
</dbReference>
<evidence type="ECO:0000256" key="4">
    <source>
        <dbReference type="ARBA" id="ARBA00022840"/>
    </source>
</evidence>
<dbReference type="EC" id="5.6.2.4" evidence="7"/>
<name>A0A9X1TYF1_9CORY</name>
<evidence type="ECO:0000313" key="14">
    <source>
        <dbReference type="Proteomes" id="UP001139336"/>
    </source>
</evidence>
<dbReference type="PANTHER" id="PTHR11070:SF45">
    <property type="entry name" value="DNA 3'-5' HELICASE"/>
    <property type="match status" value="1"/>
</dbReference>
<dbReference type="InterPro" id="IPR014016">
    <property type="entry name" value="UvrD-like_ATP-bd"/>
</dbReference>
<dbReference type="GO" id="GO:0005829">
    <property type="term" value="C:cytosol"/>
    <property type="evidence" value="ECO:0007669"/>
    <property type="project" value="TreeGrafter"/>
</dbReference>
<evidence type="ECO:0000313" key="13">
    <source>
        <dbReference type="EMBL" id="MCF4007220.1"/>
    </source>
</evidence>
<dbReference type="PANTHER" id="PTHR11070">
    <property type="entry name" value="UVRD / RECB / PCRA DNA HELICASE FAMILY MEMBER"/>
    <property type="match status" value="1"/>
</dbReference>
<comment type="caution">
    <text evidence="13">The sequence shown here is derived from an EMBL/GenBank/DDBJ whole genome shotgun (WGS) entry which is preliminary data.</text>
</comment>
<evidence type="ECO:0000256" key="5">
    <source>
        <dbReference type="ARBA" id="ARBA00023235"/>
    </source>
</evidence>
<evidence type="ECO:0000256" key="1">
    <source>
        <dbReference type="ARBA" id="ARBA00022741"/>
    </source>
</evidence>
<keyword evidence="4 9" id="KW-0067">ATP-binding</keyword>
<dbReference type="Pfam" id="PF00580">
    <property type="entry name" value="UvrD-helicase"/>
    <property type="match status" value="1"/>
</dbReference>
<dbReference type="GO" id="GO:0016787">
    <property type="term" value="F:hydrolase activity"/>
    <property type="evidence" value="ECO:0007669"/>
    <property type="project" value="UniProtKB-UniRule"/>
</dbReference>
<organism evidence="13 14">
    <name type="scientific">Corynebacterium uropygiale</name>
    <dbReference type="NCBI Taxonomy" id="1775911"/>
    <lineage>
        <taxon>Bacteria</taxon>
        <taxon>Bacillati</taxon>
        <taxon>Actinomycetota</taxon>
        <taxon>Actinomycetes</taxon>
        <taxon>Mycobacteriales</taxon>
        <taxon>Corynebacteriaceae</taxon>
        <taxon>Corynebacterium</taxon>
    </lineage>
</organism>
<dbReference type="GO" id="GO:0043138">
    <property type="term" value="F:3'-5' DNA helicase activity"/>
    <property type="evidence" value="ECO:0007669"/>
    <property type="project" value="UniProtKB-EC"/>
</dbReference>
<keyword evidence="10" id="KW-0175">Coiled coil</keyword>
<feature type="coiled-coil region" evidence="10">
    <location>
        <begin position="123"/>
        <end position="157"/>
    </location>
</feature>
<dbReference type="Proteomes" id="UP001139336">
    <property type="component" value="Unassembled WGS sequence"/>
</dbReference>
<evidence type="ECO:0000256" key="8">
    <source>
        <dbReference type="ARBA" id="ARBA00048988"/>
    </source>
</evidence>
<dbReference type="AlphaFoldDB" id="A0A9X1TYF1"/>
<dbReference type="PROSITE" id="PS51198">
    <property type="entry name" value="UVRD_HELICASE_ATP_BIND"/>
    <property type="match status" value="1"/>
</dbReference>
<evidence type="ECO:0000259" key="12">
    <source>
        <dbReference type="PROSITE" id="PS51198"/>
    </source>
</evidence>
<sequence>MSPTSTPVALVSLKAKTPVPPGIRSEVMAFMEKLSTNPTSSSLHVERINAARDKRVRTARVNDKYRAVLFEVDSAVGKHFLIIGFYHHDEAYRVAPRAQLRLNPVSGMMEVLDSPTSATKLSREEIESRAQAIAAQREAERQAKEEEKRAAAAAAEKKRTPAEVLLDAGITEETLVTELGISLEAAEAVFRASTEDEATKGNRSALEWENDAVSGLLAGLTLEEVKDDLDLQRPESDPESDEAIVEALQRRANKDLFKVAENEKELADIIDEGSFNQWRIYLHPSQRKAVEANYSGSGRLIGGAGTGKTVVLIHRTNRLLGENPTSRMFLTTFTRKLANSLKSQLNLLNGTFNEASQPGMPGLWISGIDATVWRVITNANPVERPQAIAKVLGGEPARDTWGALKDREEERLWLDALDVVNPESLAREKAHPTFLSQEYKAVVLGQGLSSEKEYLRAKRPGRGTSLNRAERKEVWRAVSVFVRRCLERGQYTYPQLASIAAEILTQRGMPIFDHVLVDEAQDFHPGHWRFLRAATAQGPNDIYLAEDSHQRIYGQQLKLSHYGISTRGRATCRLTVNYRTTAQTLRYASAILDGTEWVNAEGDTDTMNGYRSLRSGPEPILLTSQTPAEEYEKILPYLEQWRDEPEVSIGILCRTNNRCADVANALGEKGIDVSILHDANSAASHPITAMTMHNAKGLEFTHVILLGLGRESLPPSYQLSGLAPAEREDALQRERALLYVAASRARDQLIVSVMGECSELLPAAPERSA</sequence>
<evidence type="ECO:0000259" key="11">
    <source>
        <dbReference type="PROSITE" id="PS50206"/>
    </source>
</evidence>
<keyword evidence="2 9" id="KW-0378">Hydrolase</keyword>
<dbReference type="InterPro" id="IPR014017">
    <property type="entry name" value="DNA_helicase_UvrD-like_C"/>
</dbReference>
<evidence type="ECO:0000256" key="3">
    <source>
        <dbReference type="ARBA" id="ARBA00022806"/>
    </source>
</evidence>
<dbReference type="InterPro" id="IPR027417">
    <property type="entry name" value="P-loop_NTPase"/>
</dbReference>
<feature type="domain" description="Rhodanese" evidence="11">
    <location>
        <begin position="632"/>
        <end position="689"/>
    </location>
</feature>
<dbReference type="GO" id="GO:0005524">
    <property type="term" value="F:ATP binding"/>
    <property type="evidence" value="ECO:0007669"/>
    <property type="project" value="UniProtKB-UniRule"/>
</dbReference>
<keyword evidence="3 9" id="KW-0347">Helicase</keyword>
<dbReference type="GO" id="GO:0003677">
    <property type="term" value="F:DNA binding"/>
    <property type="evidence" value="ECO:0007669"/>
    <property type="project" value="InterPro"/>
</dbReference>
<evidence type="ECO:0000256" key="7">
    <source>
        <dbReference type="ARBA" id="ARBA00034808"/>
    </source>
</evidence>
<dbReference type="InterPro" id="IPR001763">
    <property type="entry name" value="Rhodanese-like_dom"/>
</dbReference>
<evidence type="ECO:0000256" key="10">
    <source>
        <dbReference type="SAM" id="Coils"/>
    </source>
</evidence>
<comment type="catalytic activity">
    <reaction evidence="8">
        <text>ATP + H2O = ADP + phosphate + H(+)</text>
        <dbReference type="Rhea" id="RHEA:13065"/>
        <dbReference type="ChEBI" id="CHEBI:15377"/>
        <dbReference type="ChEBI" id="CHEBI:15378"/>
        <dbReference type="ChEBI" id="CHEBI:30616"/>
        <dbReference type="ChEBI" id="CHEBI:43474"/>
        <dbReference type="ChEBI" id="CHEBI:456216"/>
        <dbReference type="EC" id="5.6.2.4"/>
    </reaction>
</comment>
<dbReference type="GO" id="GO:0000725">
    <property type="term" value="P:recombinational repair"/>
    <property type="evidence" value="ECO:0007669"/>
    <property type="project" value="TreeGrafter"/>
</dbReference>
<accession>A0A9X1TYF1</accession>
<keyword evidence="14" id="KW-1185">Reference proteome</keyword>
<keyword evidence="5" id="KW-0413">Isomerase</keyword>
<evidence type="ECO:0000256" key="6">
    <source>
        <dbReference type="ARBA" id="ARBA00034617"/>
    </source>
</evidence>
<gene>
    <name evidence="13" type="ORF">L1O03_08540</name>
</gene>
<evidence type="ECO:0000256" key="9">
    <source>
        <dbReference type="PROSITE-ProRule" id="PRU00560"/>
    </source>
</evidence>
<feature type="domain" description="UvrD-like helicase ATP-binding" evidence="12">
    <location>
        <begin position="281"/>
        <end position="581"/>
    </location>
</feature>
<comment type="catalytic activity">
    <reaction evidence="6">
        <text>Couples ATP hydrolysis with the unwinding of duplex DNA by translocating in the 3'-5' direction.</text>
        <dbReference type="EC" id="5.6.2.4"/>
    </reaction>
</comment>